<reference evidence="2 3" key="1">
    <citation type="journal article" date="2011" name="Cell">
        <title>The monarch butterfly genome yields insights into long-distance migration.</title>
        <authorList>
            <person name="Zhan S."/>
            <person name="Merlin C."/>
            <person name="Boore J.L."/>
            <person name="Reppert S.M."/>
        </authorList>
    </citation>
    <scope>NUCLEOTIDE SEQUENCE [LARGE SCALE GENOMIC DNA]</scope>
    <source>
        <strain evidence="2">F-2</strain>
    </source>
</reference>
<organism evidence="2 3">
    <name type="scientific">Danaus plexippus plexippus</name>
    <dbReference type="NCBI Taxonomy" id="278856"/>
    <lineage>
        <taxon>Eukaryota</taxon>
        <taxon>Metazoa</taxon>
        <taxon>Ecdysozoa</taxon>
        <taxon>Arthropoda</taxon>
        <taxon>Hexapoda</taxon>
        <taxon>Insecta</taxon>
        <taxon>Pterygota</taxon>
        <taxon>Neoptera</taxon>
        <taxon>Endopterygota</taxon>
        <taxon>Lepidoptera</taxon>
        <taxon>Glossata</taxon>
        <taxon>Ditrysia</taxon>
        <taxon>Papilionoidea</taxon>
        <taxon>Nymphalidae</taxon>
        <taxon>Danainae</taxon>
        <taxon>Danaini</taxon>
        <taxon>Danaina</taxon>
        <taxon>Danaus</taxon>
        <taxon>Danaus</taxon>
    </lineage>
</organism>
<protein>
    <submittedName>
        <fullName evidence="2">Uncharacterized protein</fullName>
    </submittedName>
</protein>
<keyword evidence="3" id="KW-1185">Reference proteome</keyword>
<evidence type="ECO:0000256" key="1">
    <source>
        <dbReference type="SAM" id="MobiDB-lite"/>
    </source>
</evidence>
<feature type="region of interest" description="Disordered" evidence="1">
    <location>
        <begin position="1"/>
        <end position="27"/>
    </location>
</feature>
<dbReference type="EMBL" id="AGBW02007736">
    <property type="protein sequence ID" value="OWR54641.1"/>
    <property type="molecule type" value="Genomic_DNA"/>
</dbReference>
<dbReference type="KEGG" id="dpl:KGM_215372"/>
<comment type="caution">
    <text evidence="2">The sequence shown here is derived from an EMBL/GenBank/DDBJ whole genome shotgun (WGS) entry which is preliminary data.</text>
</comment>
<accession>A0A212FLM8</accession>
<evidence type="ECO:0000313" key="2">
    <source>
        <dbReference type="EMBL" id="OWR54641.1"/>
    </source>
</evidence>
<evidence type="ECO:0000313" key="3">
    <source>
        <dbReference type="Proteomes" id="UP000007151"/>
    </source>
</evidence>
<gene>
    <name evidence="2" type="ORF">KGM_215372</name>
</gene>
<proteinExistence type="predicted"/>
<sequence length="90" mass="10386">MPESLQDTEQAAERRSPVGPSFSHRQQRSVVGRVGDVAELKCRVNRLADRVLSYEYPLELMAEWREAPVNRAWNKLSSKNTLYRHISVAF</sequence>
<name>A0A212FLM8_DANPL</name>
<dbReference type="InParanoid" id="A0A212FLM8"/>
<dbReference type="AlphaFoldDB" id="A0A212FLM8"/>
<dbReference type="Proteomes" id="UP000007151">
    <property type="component" value="Unassembled WGS sequence"/>
</dbReference>